<sequence>MQNSSAPALYITGLGSQYPPYLLGAKDLDNLAARFYDVNRSTGIETRSAVRPYKAFATQTDPPSISEIDQFFRQAGVDLAVQACQKALIEAHIAPQQITHTIGVTCTNQGNPGYDFLVARKLNLPPHVDRMLLHGVGCAGGLSILRAAAQIAGGASLRRKPARILAFACELCTPNVRHCLSMAERSMDSDQANIAAALFSDAAAAFVLCNEHAMTQDKQVTPQFELLEWGCDLVPGTAEYMTFDAGVDGYRPTLSRHIPKYTKHAIRPMFERLLPLYEEQLKCQPRLGGQLLRPLGIHDFDWALHPGGKAIIDGVAEVLQLSEDQLQATREIYRTRGNSSSASVLIVLDQLRSGSKRTHIVATSFGPGLAIEMALLRRCQVDDNLEG</sequence>
<feature type="domain" description="Chalcone/stilbene synthase N-terminal" evidence="4">
    <location>
        <begin position="62"/>
        <end position="208"/>
    </location>
</feature>
<dbReference type="SUPFAM" id="SSF53901">
    <property type="entry name" value="Thiolase-like"/>
    <property type="match status" value="2"/>
</dbReference>
<organism evidence="6 7">
    <name type="scientific">Penicillium chrysogenum</name>
    <name type="common">Penicillium notatum</name>
    <dbReference type="NCBI Taxonomy" id="5076"/>
    <lineage>
        <taxon>Eukaryota</taxon>
        <taxon>Fungi</taxon>
        <taxon>Dikarya</taxon>
        <taxon>Ascomycota</taxon>
        <taxon>Pezizomycotina</taxon>
        <taxon>Eurotiomycetes</taxon>
        <taxon>Eurotiomycetidae</taxon>
        <taxon>Eurotiales</taxon>
        <taxon>Aspergillaceae</taxon>
        <taxon>Penicillium</taxon>
        <taxon>Penicillium chrysogenum species complex</taxon>
    </lineage>
</organism>
<dbReference type="Pfam" id="PF02797">
    <property type="entry name" value="Chal_sti_synt_C"/>
    <property type="match status" value="1"/>
</dbReference>
<keyword evidence="2 3" id="KW-0808">Transferase</keyword>
<dbReference type="Gene3D" id="3.40.47.10">
    <property type="match status" value="2"/>
</dbReference>
<evidence type="ECO:0000259" key="5">
    <source>
        <dbReference type="Pfam" id="PF02797"/>
    </source>
</evidence>
<name>A0ABQ8WCM1_PENCH</name>
<dbReference type="InterPro" id="IPR011141">
    <property type="entry name" value="Polyketide_synthase_type-III"/>
</dbReference>
<protein>
    <recommendedName>
        <fullName evidence="8">Polyketide synthase</fullName>
    </recommendedName>
</protein>
<evidence type="ECO:0000313" key="6">
    <source>
        <dbReference type="EMBL" id="KAJ5264146.1"/>
    </source>
</evidence>
<dbReference type="InterPro" id="IPR012328">
    <property type="entry name" value="Chalcone/stilbene_synt_C"/>
</dbReference>
<gene>
    <name evidence="6" type="ORF">N7505_008067</name>
</gene>
<keyword evidence="7" id="KW-1185">Reference proteome</keyword>
<dbReference type="InterPro" id="IPR016039">
    <property type="entry name" value="Thiolase-like"/>
</dbReference>
<dbReference type="PIRSF" id="PIRSF000451">
    <property type="entry name" value="PKS_III"/>
    <property type="match status" value="1"/>
</dbReference>
<evidence type="ECO:0008006" key="8">
    <source>
        <dbReference type="Google" id="ProtNLM"/>
    </source>
</evidence>
<dbReference type="InterPro" id="IPR001099">
    <property type="entry name" value="Chalcone/stilbene_synt_N"/>
</dbReference>
<comment type="similarity">
    <text evidence="1 3">Belongs to the thiolase-like superfamily. Chalcone/stilbene synthases family.</text>
</comment>
<comment type="caution">
    <text evidence="6">The sequence shown here is derived from an EMBL/GenBank/DDBJ whole genome shotgun (WGS) entry which is preliminary data.</text>
</comment>
<evidence type="ECO:0000313" key="7">
    <source>
        <dbReference type="Proteomes" id="UP001220256"/>
    </source>
</evidence>
<evidence type="ECO:0000256" key="1">
    <source>
        <dbReference type="ARBA" id="ARBA00005531"/>
    </source>
</evidence>
<proteinExistence type="inferred from homology"/>
<accession>A0ABQ8WCM1</accession>
<dbReference type="EMBL" id="JAPVEB010000005">
    <property type="protein sequence ID" value="KAJ5264146.1"/>
    <property type="molecule type" value="Genomic_DNA"/>
</dbReference>
<evidence type="ECO:0000259" key="4">
    <source>
        <dbReference type="Pfam" id="PF00195"/>
    </source>
</evidence>
<dbReference type="Proteomes" id="UP001220256">
    <property type="component" value="Unassembled WGS sequence"/>
</dbReference>
<dbReference type="PANTHER" id="PTHR11877:SF46">
    <property type="entry name" value="TYPE III POLYKETIDE SYNTHASE A"/>
    <property type="match status" value="1"/>
</dbReference>
<feature type="domain" description="Chalcone/stilbene synthase C-terminal" evidence="5">
    <location>
        <begin position="290"/>
        <end position="377"/>
    </location>
</feature>
<dbReference type="PANTHER" id="PTHR11877">
    <property type="entry name" value="HYDROXYMETHYLGLUTARYL-COA SYNTHASE"/>
    <property type="match status" value="1"/>
</dbReference>
<evidence type="ECO:0000256" key="2">
    <source>
        <dbReference type="ARBA" id="ARBA00022679"/>
    </source>
</evidence>
<dbReference type="Pfam" id="PF00195">
    <property type="entry name" value="Chal_sti_synt_N"/>
    <property type="match status" value="1"/>
</dbReference>
<reference evidence="6 7" key="1">
    <citation type="journal article" date="2023" name="IMA Fungus">
        <title>Comparative genomic study of the Penicillium genus elucidates a diverse pangenome and 15 lateral gene transfer events.</title>
        <authorList>
            <person name="Petersen C."/>
            <person name="Sorensen T."/>
            <person name="Nielsen M.R."/>
            <person name="Sondergaard T.E."/>
            <person name="Sorensen J.L."/>
            <person name="Fitzpatrick D.A."/>
            <person name="Frisvad J.C."/>
            <person name="Nielsen K.L."/>
        </authorList>
    </citation>
    <scope>NUCLEOTIDE SEQUENCE [LARGE SCALE GENOMIC DNA]</scope>
    <source>
        <strain evidence="6 7">IBT 3361</strain>
    </source>
</reference>
<evidence type="ECO:0000256" key="3">
    <source>
        <dbReference type="RuleBase" id="RU003633"/>
    </source>
</evidence>
<keyword evidence="3" id="KW-0012">Acyltransferase</keyword>